<dbReference type="EMBL" id="CAJPWZ010002711">
    <property type="protein sequence ID" value="CAG2243702.1"/>
    <property type="molecule type" value="Genomic_DNA"/>
</dbReference>
<dbReference type="GO" id="GO:0031397">
    <property type="term" value="P:negative regulation of protein ubiquitination"/>
    <property type="evidence" value="ECO:0007669"/>
    <property type="project" value="TreeGrafter"/>
</dbReference>
<gene>
    <name evidence="10" type="ORF">MEDL_55797</name>
</gene>
<keyword evidence="5" id="KW-0963">Cytoplasm</keyword>
<evidence type="ECO:0000256" key="7">
    <source>
        <dbReference type="ARBA" id="ARBA00023054"/>
    </source>
</evidence>
<dbReference type="OrthoDB" id="10035051at2759"/>
<evidence type="ECO:0000313" key="10">
    <source>
        <dbReference type="EMBL" id="CAG2243702.1"/>
    </source>
</evidence>
<evidence type="ECO:0000256" key="2">
    <source>
        <dbReference type="ARBA" id="ARBA00004613"/>
    </source>
</evidence>
<dbReference type="AlphaFoldDB" id="A0A8S3UIM8"/>
<dbReference type="InterPro" id="IPR031378">
    <property type="entry name" value="SVBP"/>
</dbReference>
<dbReference type="GO" id="GO:0005856">
    <property type="term" value="C:cytoskeleton"/>
    <property type="evidence" value="ECO:0007669"/>
    <property type="project" value="UniProtKB-SubCell"/>
</dbReference>
<reference evidence="10" key="1">
    <citation type="submission" date="2021-03" db="EMBL/GenBank/DDBJ databases">
        <authorList>
            <person name="Bekaert M."/>
        </authorList>
    </citation>
    <scope>NUCLEOTIDE SEQUENCE</scope>
</reference>
<dbReference type="GO" id="GO:0005576">
    <property type="term" value="C:extracellular region"/>
    <property type="evidence" value="ECO:0007669"/>
    <property type="project" value="UniProtKB-SubCell"/>
</dbReference>
<evidence type="ECO:0000256" key="9">
    <source>
        <dbReference type="SAM" id="Coils"/>
    </source>
</evidence>
<dbReference type="PANTHER" id="PTHR34762:SF1">
    <property type="entry name" value="SMALL VASOHIBIN-BINDING PROTEIN"/>
    <property type="match status" value="1"/>
</dbReference>
<keyword evidence="6" id="KW-0964">Secreted</keyword>
<evidence type="ECO:0000256" key="6">
    <source>
        <dbReference type="ARBA" id="ARBA00022525"/>
    </source>
</evidence>
<organism evidence="10 11">
    <name type="scientific">Mytilus edulis</name>
    <name type="common">Blue mussel</name>
    <dbReference type="NCBI Taxonomy" id="6550"/>
    <lineage>
        <taxon>Eukaryota</taxon>
        <taxon>Metazoa</taxon>
        <taxon>Spiralia</taxon>
        <taxon>Lophotrochozoa</taxon>
        <taxon>Mollusca</taxon>
        <taxon>Bivalvia</taxon>
        <taxon>Autobranchia</taxon>
        <taxon>Pteriomorphia</taxon>
        <taxon>Mytilida</taxon>
        <taxon>Mytiloidea</taxon>
        <taxon>Mytilidae</taxon>
        <taxon>Mytilinae</taxon>
        <taxon>Mytilus</taxon>
    </lineage>
</organism>
<comment type="subcellular location">
    <subcellularLocation>
        <location evidence="1">Cytoplasm</location>
        <location evidence="1">Cytoskeleton</location>
    </subcellularLocation>
    <subcellularLocation>
        <location evidence="2">Secreted</location>
    </subcellularLocation>
</comment>
<proteinExistence type="inferred from homology"/>
<keyword evidence="8" id="KW-0206">Cytoskeleton</keyword>
<keyword evidence="7 9" id="KW-0175">Coiled coil</keyword>
<evidence type="ECO:0000256" key="5">
    <source>
        <dbReference type="ARBA" id="ARBA00022490"/>
    </source>
</evidence>
<evidence type="ECO:0000313" key="11">
    <source>
        <dbReference type="Proteomes" id="UP000683360"/>
    </source>
</evidence>
<evidence type="ECO:0000256" key="8">
    <source>
        <dbReference type="ARBA" id="ARBA00023212"/>
    </source>
</evidence>
<dbReference type="Pfam" id="PF15674">
    <property type="entry name" value="CCDC23"/>
    <property type="match status" value="1"/>
</dbReference>
<protein>
    <recommendedName>
        <fullName evidence="4">Small vasohibin-binding protein</fullName>
    </recommendedName>
</protein>
<dbReference type="GO" id="GO:0009306">
    <property type="term" value="P:protein secretion"/>
    <property type="evidence" value="ECO:0007669"/>
    <property type="project" value="TreeGrafter"/>
</dbReference>
<name>A0A8S3UIM8_MYTED</name>
<evidence type="ECO:0000256" key="4">
    <source>
        <dbReference type="ARBA" id="ARBA00018251"/>
    </source>
</evidence>
<accession>A0A8S3UIM8</accession>
<dbReference type="GO" id="GO:0045177">
    <property type="term" value="C:apical part of cell"/>
    <property type="evidence" value="ECO:0007669"/>
    <property type="project" value="TreeGrafter"/>
</dbReference>
<feature type="coiled-coil region" evidence="9">
    <location>
        <begin position="51"/>
        <end position="85"/>
    </location>
</feature>
<comment type="caution">
    <text evidence="10">The sequence shown here is derived from an EMBL/GenBank/DDBJ whole genome shotgun (WGS) entry which is preliminary data.</text>
</comment>
<keyword evidence="11" id="KW-1185">Reference proteome</keyword>
<dbReference type="Proteomes" id="UP000683360">
    <property type="component" value="Unassembled WGS sequence"/>
</dbReference>
<comment type="similarity">
    <text evidence="3">Belongs to the SVBP family.</text>
</comment>
<sequence>MARPGVKLPSIFFETKSSKAKRKKNVGHGKQMRKVEYIPSLTDIRSQRAVKVKLQVLEKEAQKRMEKQQIERDKIEKQNKKLMEKDLKQQQRLQIYALNKVMTELENSRFKEFCAKKGIKMS</sequence>
<evidence type="ECO:0000256" key="3">
    <source>
        <dbReference type="ARBA" id="ARBA00006072"/>
    </source>
</evidence>
<evidence type="ECO:0000256" key="1">
    <source>
        <dbReference type="ARBA" id="ARBA00004245"/>
    </source>
</evidence>
<dbReference type="PANTHER" id="PTHR34762">
    <property type="entry name" value="SMALL VASOHIBIN-BINDING PROTEIN"/>
    <property type="match status" value="1"/>
</dbReference>